<proteinExistence type="predicted"/>
<sequence length="235" mass="24860">MIELLWKLGVLSAVLVFGVKIGLAMGFAGLSKKTAALITIGYGGGILLLSKLAEGYTDVLYKVIYDYNFAIFLVMAVVIAYAGFHTIKEWKRNKKNHAKASCMAMIAPCPCCFGAVIAAIILVSPVIGASSFVIGKYAALFLAVTIGIFYLASGAIVRISKKPYPVLLGNFMLFVGLYFLASAIVIPNISTAMTSKASPLTIPSLNVVAGVLVALALLIGLGIFMTKKRSILVKG</sequence>
<feature type="transmembrane region" description="Helical" evidence="1">
    <location>
        <begin position="6"/>
        <end position="28"/>
    </location>
</feature>
<evidence type="ECO:0008006" key="4">
    <source>
        <dbReference type="Google" id="ProtNLM"/>
    </source>
</evidence>
<dbReference type="PATRIC" id="fig|129848.4.peg.1862"/>
<dbReference type="Pfam" id="PF09930">
    <property type="entry name" value="DUF2162"/>
    <property type="match status" value="1"/>
</dbReference>
<feature type="transmembrane region" description="Helical" evidence="1">
    <location>
        <begin position="65"/>
        <end position="84"/>
    </location>
</feature>
<dbReference type="OrthoDB" id="60331at2157"/>
<protein>
    <recommendedName>
        <fullName evidence="4">Transporter</fullName>
    </recommendedName>
</protein>
<reference evidence="2 3" key="1">
    <citation type="submission" date="2016-08" db="EMBL/GenBank/DDBJ databases">
        <authorList>
            <person name="Seilhamer J.J."/>
        </authorList>
    </citation>
    <scope>NUCLEOTIDE SEQUENCE [LARGE SCALE GENOMIC DNA]</scope>
    <source>
        <strain evidence="2">Buetzberg</strain>
    </source>
</reference>
<feature type="transmembrane region" description="Helical" evidence="1">
    <location>
        <begin position="164"/>
        <end position="186"/>
    </location>
</feature>
<name>A0A1D3L469_9EURY</name>
<dbReference type="EMBL" id="LT607756">
    <property type="protein sequence ID" value="SCG86373.1"/>
    <property type="molecule type" value="Genomic_DNA"/>
</dbReference>
<keyword evidence="1" id="KW-1133">Transmembrane helix</keyword>
<organism evidence="2 3">
    <name type="scientific">Methanobacterium congolense</name>
    <dbReference type="NCBI Taxonomy" id="118062"/>
    <lineage>
        <taxon>Archaea</taxon>
        <taxon>Methanobacteriati</taxon>
        <taxon>Methanobacteriota</taxon>
        <taxon>Methanomada group</taxon>
        <taxon>Methanobacteria</taxon>
        <taxon>Methanobacteriales</taxon>
        <taxon>Methanobacteriaceae</taxon>
        <taxon>Methanobacterium</taxon>
    </lineage>
</organism>
<evidence type="ECO:0000256" key="1">
    <source>
        <dbReference type="SAM" id="Phobius"/>
    </source>
</evidence>
<feature type="transmembrane region" description="Helical" evidence="1">
    <location>
        <begin position="105"/>
        <end position="127"/>
    </location>
</feature>
<dbReference type="KEGG" id="mcub:MCBB_1824"/>
<gene>
    <name evidence="2" type="ORF">MCBB_1824</name>
</gene>
<dbReference type="STRING" id="118062.MCBB_1824"/>
<evidence type="ECO:0000313" key="3">
    <source>
        <dbReference type="Proteomes" id="UP000094707"/>
    </source>
</evidence>
<keyword evidence="1" id="KW-0472">Membrane</keyword>
<feature type="transmembrane region" description="Helical" evidence="1">
    <location>
        <begin position="206"/>
        <end position="225"/>
    </location>
</feature>
<feature type="transmembrane region" description="Helical" evidence="1">
    <location>
        <begin position="133"/>
        <end position="152"/>
    </location>
</feature>
<dbReference type="PIRSF" id="PIRSF037409">
    <property type="entry name" value="UCP037409_transporter"/>
    <property type="match status" value="1"/>
</dbReference>
<dbReference type="Proteomes" id="UP000094707">
    <property type="component" value="Chromosome I"/>
</dbReference>
<feature type="transmembrane region" description="Helical" evidence="1">
    <location>
        <begin position="35"/>
        <end position="53"/>
    </location>
</feature>
<dbReference type="InterPro" id="IPR017199">
    <property type="entry name" value="UCP037409_transporter"/>
</dbReference>
<dbReference type="AlphaFoldDB" id="A0A1D3L469"/>
<evidence type="ECO:0000313" key="2">
    <source>
        <dbReference type="EMBL" id="SCG86373.1"/>
    </source>
</evidence>
<accession>A0A1D3L469</accession>
<dbReference type="GeneID" id="30412662"/>
<dbReference type="RefSeq" id="WP_071907443.1">
    <property type="nucleotide sequence ID" value="NZ_LT607756.1"/>
</dbReference>
<keyword evidence="3" id="KW-1185">Reference proteome</keyword>
<keyword evidence="1" id="KW-0812">Transmembrane</keyword>